<comment type="catalytic activity">
    <reaction evidence="1">
        <text>a 1,2-diacyl-sn-glycero-3-phospho-(1D-myo-inositol) = 1D-myo-inositol 1,2-cyclic phosphate + a 1,2-diacyl-sn-glycerol</text>
        <dbReference type="Rhea" id="RHEA:17093"/>
        <dbReference type="ChEBI" id="CHEBI:17815"/>
        <dbReference type="ChEBI" id="CHEBI:57880"/>
        <dbReference type="ChEBI" id="CHEBI:58484"/>
        <dbReference type="EC" id="4.6.1.13"/>
    </reaction>
</comment>
<dbReference type="EC" id="4.6.1.13" evidence="2"/>
<dbReference type="InterPro" id="IPR017946">
    <property type="entry name" value="PLC-like_Pdiesterase_TIM-brl"/>
</dbReference>
<evidence type="ECO:0000256" key="2">
    <source>
        <dbReference type="ARBA" id="ARBA00012581"/>
    </source>
</evidence>
<dbReference type="OrthoDB" id="7191982at2"/>
<evidence type="ECO:0000256" key="1">
    <source>
        <dbReference type="ARBA" id="ARBA00001316"/>
    </source>
</evidence>
<dbReference type="Pfam" id="PF00388">
    <property type="entry name" value="PI-PLC-X"/>
    <property type="match status" value="1"/>
</dbReference>
<dbReference type="GO" id="GO:0006629">
    <property type="term" value="P:lipid metabolic process"/>
    <property type="evidence" value="ECO:0007669"/>
    <property type="project" value="InterPro"/>
</dbReference>
<dbReference type="InterPro" id="IPR000909">
    <property type="entry name" value="PLipase_C_PInositol-sp_X_dom"/>
</dbReference>
<dbReference type="GO" id="GO:0008081">
    <property type="term" value="F:phosphoric diester hydrolase activity"/>
    <property type="evidence" value="ECO:0007669"/>
    <property type="project" value="InterPro"/>
</dbReference>
<evidence type="ECO:0000313" key="7">
    <source>
        <dbReference type="EMBL" id="RAJ22403.1"/>
    </source>
</evidence>
<dbReference type="SMART" id="SM00148">
    <property type="entry name" value="PLCXc"/>
    <property type="match status" value="1"/>
</dbReference>
<dbReference type="PANTHER" id="PTHR13593:SF113">
    <property type="entry name" value="SI:DKEY-266F7.9"/>
    <property type="match status" value="1"/>
</dbReference>
<evidence type="ECO:0000313" key="8">
    <source>
        <dbReference type="Proteomes" id="UP000249754"/>
    </source>
</evidence>
<name>A0A327S490_9SPHI</name>
<accession>A0A327S490</accession>
<sequence length="328" mass="36067">MNNNGKLQLFLMVIGVLAITSCKKQGIQDNAPATRNESAMTKQNALPDYSLNNWMSFLPDTMNIAQISIPGTHDSGARTEPIAGTAKCQTLSIAEQLNAGVRYLDVRCRHINNSFAIHHGAIYQNLNYSDVLKACIDFLNANPSETIIMSVKEEHTAADNTRSFEQTFDSYVQENAAKWDLGTGISKLSAIRGKIKLLRRFGSGNAKGIDATQWGDNTTFDINNPAANLKVQDEYKVSNTDTKWTRVKTQLDAAHADNSNRLYLNYSSGYKSLIFGIPDINAVHNAVNPKIAAYFNGNISGRYGVIPMDFVTSDLARGIVKTNFSSTL</sequence>
<reference evidence="7 8" key="1">
    <citation type="submission" date="2018-06" db="EMBL/GenBank/DDBJ databases">
        <title>Genomic Encyclopedia of Archaeal and Bacterial Type Strains, Phase II (KMG-II): from individual species to whole genera.</title>
        <authorList>
            <person name="Goeker M."/>
        </authorList>
    </citation>
    <scope>NUCLEOTIDE SEQUENCE [LARGE SCALE GENOMIC DNA]</scope>
    <source>
        <strain evidence="7 8">DSM 14825</strain>
    </source>
</reference>
<dbReference type="Proteomes" id="UP000249754">
    <property type="component" value="Unassembled WGS sequence"/>
</dbReference>
<organism evidence="7 8">
    <name type="scientific">Pedobacter cryoconitis</name>
    <dbReference type="NCBI Taxonomy" id="188932"/>
    <lineage>
        <taxon>Bacteria</taxon>
        <taxon>Pseudomonadati</taxon>
        <taxon>Bacteroidota</taxon>
        <taxon>Sphingobacteriia</taxon>
        <taxon>Sphingobacteriales</taxon>
        <taxon>Sphingobacteriaceae</taxon>
        <taxon>Pedobacter</taxon>
    </lineage>
</organism>
<dbReference type="GO" id="GO:0004436">
    <property type="term" value="F:phosphatidylinositol diacylglycerol-lyase activity"/>
    <property type="evidence" value="ECO:0007669"/>
    <property type="project" value="UniProtKB-EC"/>
</dbReference>
<proteinExistence type="predicted"/>
<evidence type="ECO:0000256" key="4">
    <source>
        <dbReference type="ARBA" id="ARBA00030474"/>
    </source>
</evidence>
<dbReference type="RefSeq" id="WP_111636092.1">
    <property type="nucleotide sequence ID" value="NZ_QLLR01000038.1"/>
</dbReference>
<dbReference type="PROSITE" id="PS51257">
    <property type="entry name" value="PROKAR_LIPOPROTEIN"/>
    <property type="match status" value="1"/>
</dbReference>
<comment type="caution">
    <text evidence="7">The sequence shown here is derived from an EMBL/GenBank/DDBJ whole genome shotgun (WGS) entry which is preliminary data.</text>
</comment>
<evidence type="ECO:0000259" key="6">
    <source>
        <dbReference type="SMART" id="SM00148"/>
    </source>
</evidence>
<evidence type="ECO:0000256" key="3">
    <source>
        <dbReference type="ARBA" id="ARBA00019758"/>
    </source>
</evidence>
<dbReference type="STRING" id="188932.AY601_4351"/>
<protein>
    <recommendedName>
        <fullName evidence="3">1-phosphatidylinositol phosphodiesterase</fullName>
        <ecNumber evidence="2">4.6.1.13</ecNumber>
    </recommendedName>
    <alternativeName>
        <fullName evidence="4">Phosphatidylinositol diacylglycerol-lyase</fullName>
    </alternativeName>
    <alternativeName>
        <fullName evidence="5">Phosphatidylinositol-specific phospholipase C</fullName>
    </alternativeName>
</protein>
<dbReference type="PANTHER" id="PTHR13593">
    <property type="match status" value="1"/>
</dbReference>
<dbReference type="AlphaFoldDB" id="A0A327S490"/>
<evidence type="ECO:0000256" key="5">
    <source>
        <dbReference type="ARBA" id="ARBA00030782"/>
    </source>
</evidence>
<dbReference type="EMBL" id="QLLR01000038">
    <property type="protein sequence ID" value="RAJ22403.1"/>
    <property type="molecule type" value="Genomic_DNA"/>
</dbReference>
<dbReference type="PROSITE" id="PS50007">
    <property type="entry name" value="PIPLC_X_DOMAIN"/>
    <property type="match status" value="1"/>
</dbReference>
<dbReference type="Gene3D" id="3.20.20.190">
    <property type="entry name" value="Phosphatidylinositol (PI) phosphodiesterase"/>
    <property type="match status" value="1"/>
</dbReference>
<dbReference type="InterPro" id="IPR051057">
    <property type="entry name" value="PI-PLC_domain"/>
</dbReference>
<feature type="domain" description="Phosphatidylinositol-specific phospholipase C X" evidence="6">
    <location>
        <begin position="60"/>
        <end position="200"/>
    </location>
</feature>
<dbReference type="CDD" id="cd08586">
    <property type="entry name" value="PI-PLCc_BcPLC_like"/>
    <property type="match status" value="1"/>
</dbReference>
<gene>
    <name evidence="7" type="ORF">LY11_04783</name>
</gene>
<dbReference type="SUPFAM" id="SSF51695">
    <property type="entry name" value="PLC-like phosphodiesterases"/>
    <property type="match status" value="1"/>
</dbReference>